<keyword evidence="5" id="KW-1185">Reference proteome</keyword>
<evidence type="ECO:0000313" key="5">
    <source>
        <dbReference type="Proteomes" id="UP000019402"/>
    </source>
</evidence>
<evidence type="ECO:0000256" key="1">
    <source>
        <dbReference type="ARBA" id="ARBA00022801"/>
    </source>
</evidence>
<keyword evidence="4" id="KW-0548">Nucleotidyltransferase</keyword>
<evidence type="ECO:0000256" key="2">
    <source>
        <dbReference type="RuleBase" id="RU003476"/>
    </source>
</evidence>
<dbReference type="PROSITE" id="PS51462">
    <property type="entry name" value="NUDIX"/>
    <property type="match status" value="1"/>
</dbReference>
<dbReference type="InterPro" id="IPR000086">
    <property type="entry name" value="NUDIX_hydrolase_dom"/>
</dbReference>
<dbReference type="Gene3D" id="3.90.79.10">
    <property type="entry name" value="Nucleoside Triphosphate Pyrophosphohydrolase"/>
    <property type="match status" value="1"/>
</dbReference>
<dbReference type="GO" id="GO:0016787">
    <property type="term" value="F:hydrolase activity"/>
    <property type="evidence" value="ECO:0007669"/>
    <property type="project" value="UniProtKB-KW"/>
</dbReference>
<dbReference type="STRING" id="869213.GCA_000517085_02568"/>
<accession>W7Y4T2</accession>
<dbReference type="eggNOG" id="COG1051">
    <property type="taxonomic scope" value="Bacteria"/>
</dbReference>
<comment type="similarity">
    <text evidence="2">Belongs to the Nudix hydrolase family.</text>
</comment>
<feature type="domain" description="Nudix hydrolase" evidence="3">
    <location>
        <begin position="9"/>
        <end position="139"/>
    </location>
</feature>
<keyword evidence="1 2" id="KW-0378">Hydrolase</keyword>
<dbReference type="InterPro" id="IPR020084">
    <property type="entry name" value="NUDIX_hydrolase_CS"/>
</dbReference>
<dbReference type="InterPro" id="IPR020476">
    <property type="entry name" value="Nudix_hydrolase"/>
</dbReference>
<dbReference type="Proteomes" id="UP000019402">
    <property type="component" value="Unassembled WGS sequence"/>
</dbReference>
<dbReference type="SUPFAM" id="SSF55811">
    <property type="entry name" value="Nudix"/>
    <property type="match status" value="1"/>
</dbReference>
<evidence type="ECO:0000259" key="3">
    <source>
        <dbReference type="PROSITE" id="PS51462"/>
    </source>
</evidence>
<dbReference type="AlphaFoldDB" id="W7Y4T2"/>
<dbReference type="PANTHER" id="PTHR43736:SF1">
    <property type="entry name" value="DIHYDRONEOPTERIN TRIPHOSPHATE DIPHOSPHATASE"/>
    <property type="match status" value="1"/>
</dbReference>
<gene>
    <name evidence="4" type="ORF">JCM21142_41756</name>
</gene>
<dbReference type="OrthoDB" id="9786141at2"/>
<name>W7Y4T2_9BACT</name>
<sequence length="142" mass="16442">MRFTYKYPRPAVTVDVILITKGKQPQILLIERKHEPYEGCWAFPGGFLDMDEDLETAALRELQEETHIQNIQIKQFKSYGGVQRDPRGRTISVVFYAFIEDVLMVQPGDDASKAKWFSLEKIPTLAFDHSLILNEFKETFLS</sequence>
<dbReference type="PANTHER" id="PTHR43736">
    <property type="entry name" value="ADP-RIBOSE PYROPHOSPHATASE"/>
    <property type="match status" value="1"/>
</dbReference>
<dbReference type="EMBL" id="BAMD01000018">
    <property type="protein sequence ID" value="GAF03097.1"/>
    <property type="molecule type" value="Genomic_DNA"/>
</dbReference>
<keyword evidence="4" id="KW-0808">Transferase</keyword>
<dbReference type="GO" id="GO:0016779">
    <property type="term" value="F:nucleotidyltransferase activity"/>
    <property type="evidence" value="ECO:0007669"/>
    <property type="project" value="UniProtKB-KW"/>
</dbReference>
<reference evidence="4 5" key="1">
    <citation type="journal article" date="2014" name="Genome Announc.">
        <title>Draft Genome Sequence of Cytophaga fermentans JCM 21142T, a Facultative Anaerobe Isolated from Marine Mud.</title>
        <authorList>
            <person name="Starns D."/>
            <person name="Oshima K."/>
            <person name="Suda W."/>
            <person name="Iino T."/>
            <person name="Yuki M."/>
            <person name="Inoue J."/>
            <person name="Kitamura K."/>
            <person name="Iida T."/>
            <person name="Darby A."/>
            <person name="Hattori M."/>
            <person name="Ohkuma M."/>
        </authorList>
    </citation>
    <scope>NUCLEOTIDE SEQUENCE [LARGE SCALE GENOMIC DNA]</scope>
    <source>
        <strain evidence="4 5">JCM 21142</strain>
    </source>
</reference>
<comment type="caution">
    <text evidence="4">The sequence shown here is derived from an EMBL/GenBank/DDBJ whole genome shotgun (WGS) entry which is preliminary data.</text>
</comment>
<protein>
    <submittedName>
        <fullName evidence="4">Bifunctional NMN adenylyltransferase/Nudix hydrolase</fullName>
    </submittedName>
</protein>
<proteinExistence type="inferred from homology"/>
<dbReference type="PRINTS" id="PR00502">
    <property type="entry name" value="NUDIXFAMILY"/>
</dbReference>
<dbReference type="CDD" id="cd18873">
    <property type="entry name" value="NUDIX_NadM_like"/>
    <property type="match status" value="1"/>
</dbReference>
<evidence type="ECO:0000313" key="4">
    <source>
        <dbReference type="EMBL" id="GAF03097.1"/>
    </source>
</evidence>
<organism evidence="4 5">
    <name type="scientific">Saccharicrinis fermentans DSM 9555 = JCM 21142</name>
    <dbReference type="NCBI Taxonomy" id="869213"/>
    <lineage>
        <taxon>Bacteria</taxon>
        <taxon>Pseudomonadati</taxon>
        <taxon>Bacteroidota</taxon>
        <taxon>Bacteroidia</taxon>
        <taxon>Marinilabiliales</taxon>
        <taxon>Marinilabiliaceae</taxon>
        <taxon>Saccharicrinis</taxon>
    </lineage>
</organism>
<dbReference type="Pfam" id="PF00293">
    <property type="entry name" value="NUDIX"/>
    <property type="match status" value="1"/>
</dbReference>
<dbReference type="RefSeq" id="WP_027472149.1">
    <property type="nucleotide sequence ID" value="NZ_BAMD01000018.1"/>
</dbReference>
<dbReference type="InterPro" id="IPR015797">
    <property type="entry name" value="NUDIX_hydrolase-like_dom_sf"/>
</dbReference>
<dbReference type="PROSITE" id="PS00893">
    <property type="entry name" value="NUDIX_BOX"/>
    <property type="match status" value="1"/>
</dbReference>